<dbReference type="InterPro" id="IPR029058">
    <property type="entry name" value="AB_hydrolase_fold"/>
</dbReference>
<accession>A0ABS4TS42</accession>
<keyword evidence="4" id="KW-1185">Reference proteome</keyword>
<evidence type="ECO:0000313" key="4">
    <source>
        <dbReference type="Proteomes" id="UP001519332"/>
    </source>
</evidence>
<evidence type="ECO:0000256" key="1">
    <source>
        <dbReference type="ARBA" id="ARBA00007169"/>
    </source>
</evidence>
<feature type="domain" description="Thioesterase" evidence="2">
    <location>
        <begin position="23"/>
        <end position="243"/>
    </location>
</feature>
<comment type="similarity">
    <text evidence="1">Belongs to the thioesterase family.</text>
</comment>
<dbReference type="PANTHER" id="PTHR11487">
    <property type="entry name" value="THIOESTERASE"/>
    <property type="match status" value="1"/>
</dbReference>
<dbReference type="Pfam" id="PF00975">
    <property type="entry name" value="Thioesterase"/>
    <property type="match status" value="1"/>
</dbReference>
<dbReference type="InterPro" id="IPR001031">
    <property type="entry name" value="Thioesterase"/>
</dbReference>
<proteinExistence type="inferred from homology"/>
<evidence type="ECO:0000259" key="2">
    <source>
        <dbReference type="Pfam" id="PF00975"/>
    </source>
</evidence>
<evidence type="ECO:0000313" key="3">
    <source>
        <dbReference type="EMBL" id="MBP2326814.1"/>
    </source>
</evidence>
<protein>
    <submittedName>
        <fullName evidence="3">Surfactin synthase thioesterase subunit</fullName>
    </submittedName>
</protein>
<dbReference type="EMBL" id="JAGINW010000001">
    <property type="protein sequence ID" value="MBP2326814.1"/>
    <property type="molecule type" value="Genomic_DNA"/>
</dbReference>
<dbReference type="InterPro" id="IPR012223">
    <property type="entry name" value="TEII"/>
</dbReference>
<dbReference type="SUPFAM" id="SSF53474">
    <property type="entry name" value="alpha/beta-Hydrolases"/>
    <property type="match status" value="1"/>
</dbReference>
<reference evidence="3 4" key="1">
    <citation type="submission" date="2021-03" db="EMBL/GenBank/DDBJ databases">
        <title>Sequencing the genomes of 1000 actinobacteria strains.</title>
        <authorList>
            <person name="Klenk H.-P."/>
        </authorList>
    </citation>
    <scope>NUCLEOTIDE SEQUENCE [LARGE SCALE GENOMIC DNA]</scope>
    <source>
        <strain evidence="3 4">DSM 46670</strain>
    </source>
</reference>
<dbReference type="PANTHER" id="PTHR11487:SF0">
    <property type="entry name" value="S-ACYL FATTY ACID SYNTHASE THIOESTERASE, MEDIUM CHAIN"/>
    <property type="match status" value="1"/>
</dbReference>
<organism evidence="3 4">
    <name type="scientific">Kibdelosporangium banguiense</name>
    <dbReference type="NCBI Taxonomy" id="1365924"/>
    <lineage>
        <taxon>Bacteria</taxon>
        <taxon>Bacillati</taxon>
        <taxon>Actinomycetota</taxon>
        <taxon>Actinomycetes</taxon>
        <taxon>Pseudonocardiales</taxon>
        <taxon>Pseudonocardiaceae</taxon>
        <taxon>Kibdelosporangium</taxon>
    </lineage>
</organism>
<gene>
    <name evidence="3" type="ORF">JOF56_007199</name>
</gene>
<name>A0ABS4TS42_9PSEU</name>
<dbReference type="Proteomes" id="UP001519332">
    <property type="component" value="Unassembled WGS sequence"/>
</dbReference>
<dbReference type="RefSeq" id="WP_209643840.1">
    <property type="nucleotide sequence ID" value="NZ_JAGINW010000001.1"/>
</dbReference>
<dbReference type="Gene3D" id="3.40.50.1820">
    <property type="entry name" value="alpha/beta hydrolase"/>
    <property type="match status" value="1"/>
</dbReference>
<sequence length="251" mass="27293">MTIAPPWQQNLRLLATHPDVRARIVCVPPAGGGASFFHPWTADVPPGVELWAVQLPGREDRLGEPPVTDLLVAARRVAAALQWLVDRPCVLFGHSMGALVGYEAARILAAQRTPGICHLFVSGCVPPDRRRPNGETFSSEHDVIAELRRIGFDSGALDDPETRAVIIPAIHNDLRMFYSYEYCPGQELTCPITVLVGREDPHVPAAESPGWGRHTEASVQTGTLPGDHYYLLDARTEILAKITGALSRSSG</sequence>
<comment type="caution">
    <text evidence="3">The sequence shown here is derived from an EMBL/GenBank/DDBJ whole genome shotgun (WGS) entry which is preliminary data.</text>
</comment>